<gene>
    <name evidence="2" type="ORF">Tci_898790</name>
</gene>
<feature type="non-terminal residue" evidence="2">
    <location>
        <position position="82"/>
    </location>
</feature>
<evidence type="ECO:0000313" key="2">
    <source>
        <dbReference type="EMBL" id="GFD26821.1"/>
    </source>
</evidence>
<name>A0A699UYV4_TANCI</name>
<dbReference type="AlphaFoldDB" id="A0A699UYV4"/>
<evidence type="ECO:0000256" key="1">
    <source>
        <dbReference type="SAM" id="MobiDB-lite"/>
    </source>
</evidence>
<proteinExistence type="predicted"/>
<accession>A0A699UYV4</accession>
<dbReference type="EMBL" id="BKCJ011372086">
    <property type="protein sequence ID" value="GFD26821.1"/>
    <property type="molecule type" value="Genomic_DNA"/>
</dbReference>
<protein>
    <submittedName>
        <fullName evidence="2">Uncharacterized protein</fullName>
    </submittedName>
</protein>
<organism evidence="2">
    <name type="scientific">Tanacetum cinerariifolium</name>
    <name type="common">Dalmatian daisy</name>
    <name type="synonym">Chrysanthemum cinerariifolium</name>
    <dbReference type="NCBI Taxonomy" id="118510"/>
    <lineage>
        <taxon>Eukaryota</taxon>
        <taxon>Viridiplantae</taxon>
        <taxon>Streptophyta</taxon>
        <taxon>Embryophyta</taxon>
        <taxon>Tracheophyta</taxon>
        <taxon>Spermatophyta</taxon>
        <taxon>Magnoliopsida</taxon>
        <taxon>eudicotyledons</taxon>
        <taxon>Gunneridae</taxon>
        <taxon>Pentapetalae</taxon>
        <taxon>asterids</taxon>
        <taxon>campanulids</taxon>
        <taxon>Asterales</taxon>
        <taxon>Asteraceae</taxon>
        <taxon>Asteroideae</taxon>
        <taxon>Anthemideae</taxon>
        <taxon>Anthemidinae</taxon>
        <taxon>Tanacetum</taxon>
    </lineage>
</organism>
<sequence>MHSEAFGLWRIQQDGLRDAVGVVVKTNVTEHHGGGQDQSSGVGLVLALDVETDVTASGLEESDVATHVASGDDTRATDKTST</sequence>
<comment type="caution">
    <text evidence="2">The sequence shown here is derived from an EMBL/GenBank/DDBJ whole genome shotgun (WGS) entry which is preliminary data.</text>
</comment>
<reference evidence="2" key="1">
    <citation type="journal article" date="2019" name="Sci. Rep.">
        <title>Draft genome of Tanacetum cinerariifolium, the natural source of mosquito coil.</title>
        <authorList>
            <person name="Yamashiro T."/>
            <person name="Shiraishi A."/>
            <person name="Satake H."/>
            <person name="Nakayama K."/>
        </authorList>
    </citation>
    <scope>NUCLEOTIDE SEQUENCE</scope>
</reference>
<feature type="region of interest" description="Disordered" evidence="1">
    <location>
        <begin position="58"/>
        <end position="82"/>
    </location>
</feature>
<feature type="compositionally biased region" description="Basic and acidic residues" evidence="1">
    <location>
        <begin position="70"/>
        <end position="82"/>
    </location>
</feature>